<evidence type="ECO:0000256" key="1">
    <source>
        <dbReference type="ARBA" id="ARBA00004561"/>
    </source>
</evidence>
<comment type="caution">
    <text evidence="6">The sequence shown here is derived from an EMBL/GenBank/DDBJ whole genome shotgun (WGS) entry which is preliminary data.</text>
</comment>
<dbReference type="Proteomes" id="UP001431019">
    <property type="component" value="Unassembled WGS sequence"/>
</dbReference>
<evidence type="ECO:0000256" key="3">
    <source>
        <dbReference type="ARBA" id="ARBA00022729"/>
    </source>
</evidence>
<sequence length="180" mass="17829">MKLARSLAFVAVAAAVGIPAASYAADGTITFNGNITAQTCTISGNGGGQDFTVTLPTVSTSALAADGSTAGRTPFNIALTNCSPDSGTALTYFEPGATVDTATGRLLNATGSASNVEIGLLNKDYSTIQLGAAQSSQNSQSATISAGSATLDYFAQYVATGGAAGAGSVNTTTLYSIVYQ</sequence>
<comment type="subcellular location">
    <subcellularLocation>
        <location evidence="1">Fimbrium</location>
    </subcellularLocation>
</comment>
<comment type="similarity">
    <text evidence="2">Belongs to the fimbrial protein family.</text>
</comment>
<evidence type="ECO:0000313" key="6">
    <source>
        <dbReference type="EMBL" id="MCC8394455.1"/>
    </source>
</evidence>
<evidence type="ECO:0000256" key="4">
    <source>
        <dbReference type="ARBA" id="ARBA00023263"/>
    </source>
</evidence>
<accession>A0ABS8JXI5</accession>
<dbReference type="RefSeq" id="WP_230510700.1">
    <property type="nucleotide sequence ID" value="NZ_JAJITD010000008.1"/>
</dbReference>
<gene>
    <name evidence="6" type="ORF">LJ656_17810</name>
</gene>
<evidence type="ECO:0000256" key="5">
    <source>
        <dbReference type="SAM" id="SignalP"/>
    </source>
</evidence>
<feature type="chain" id="PRO_5045129744" evidence="5">
    <location>
        <begin position="25"/>
        <end position="180"/>
    </location>
</feature>
<keyword evidence="3 5" id="KW-0732">Signal</keyword>
<dbReference type="InterPro" id="IPR008966">
    <property type="entry name" value="Adhesion_dom_sf"/>
</dbReference>
<feature type="signal peptide" evidence="5">
    <location>
        <begin position="1"/>
        <end position="24"/>
    </location>
</feature>
<evidence type="ECO:0000313" key="7">
    <source>
        <dbReference type="Proteomes" id="UP001431019"/>
    </source>
</evidence>
<name>A0ABS8JXI5_9BURK</name>
<dbReference type="Gene3D" id="2.60.40.1090">
    <property type="entry name" value="Fimbrial-type adhesion domain"/>
    <property type="match status" value="1"/>
</dbReference>
<proteinExistence type="inferred from homology"/>
<organism evidence="6 7">
    <name type="scientific">Paraburkholderia sejongensis</name>
    <dbReference type="NCBI Taxonomy" id="2886946"/>
    <lineage>
        <taxon>Bacteria</taxon>
        <taxon>Pseudomonadati</taxon>
        <taxon>Pseudomonadota</taxon>
        <taxon>Betaproteobacteria</taxon>
        <taxon>Burkholderiales</taxon>
        <taxon>Burkholderiaceae</taxon>
        <taxon>Paraburkholderia</taxon>
    </lineage>
</organism>
<keyword evidence="4" id="KW-0281">Fimbrium</keyword>
<dbReference type="EMBL" id="JAJITD010000008">
    <property type="protein sequence ID" value="MCC8394455.1"/>
    <property type="molecule type" value="Genomic_DNA"/>
</dbReference>
<protein>
    <submittedName>
        <fullName evidence="6">Type 1 fimbrial protein</fullName>
    </submittedName>
</protein>
<dbReference type="SUPFAM" id="SSF49401">
    <property type="entry name" value="Bacterial adhesins"/>
    <property type="match status" value="1"/>
</dbReference>
<keyword evidence="7" id="KW-1185">Reference proteome</keyword>
<dbReference type="Pfam" id="PF16970">
    <property type="entry name" value="FimA"/>
    <property type="match status" value="1"/>
</dbReference>
<dbReference type="PANTHER" id="PTHR33420:SF3">
    <property type="entry name" value="FIMBRIAL SUBUNIT ELFA"/>
    <property type="match status" value="1"/>
</dbReference>
<dbReference type="PANTHER" id="PTHR33420">
    <property type="entry name" value="FIMBRIAL SUBUNIT ELFA-RELATED"/>
    <property type="match status" value="1"/>
</dbReference>
<dbReference type="InterPro" id="IPR050263">
    <property type="entry name" value="Bact_Fimbrial_Adh_Pro"/>
</dbReference>
<evidence type="ECO:0000256" key="2">
    <source>
        <dbReference type="ARBA" id="ARBA00006671"/>
    </source>
</evidence>
<dbReference type="InterPro" id="IPR039458">
    <property type="entry name" value="FimA-like"/>
</dbReference>
<reference evidence="6 7" key="1">
    <citation type="submission" date="2021-11" db="EMBL/GenBank/DDBJ databases">
        <authorList>
            <person name="Oh E.-T."/>
            <person name="Kim S.-B."/>
        </authorList>
    </citation>
    <scope>NUCLEOTIDE SEQUENCE [LARGE SCALE GENOMIC DNA]</scope>
    <source>
        <strain evidence="6 7">MMS20-SJTR3</strain>
    </source>
</reference>
<dbReference type="InterPro" id="IPR036937">
    <property type="entry name" value="Adhesion_dom_fimbrial_sf"/>
</dbReference>